<feature type="binding site" evidence="12">
    <location>
        <position position="238"/>
    </location>
    <ligand>
        <name>Zn(2+)</name>
        <dbReference type="ChEBI" id="CHEBI:29105"/>
    </ligand>
</feature>
<dbReference type="GO" id="GO:0008270">
    <property type="term" value="F:zinc ion binding"/>
    <property type="evidence" value="ECO:0007669"/>
    <property type="project" value="UniProtKB-UniRule"/>
</dbReference>
<keyword evidence="13" id="KW-0175">Coiled coil</keyword>
<evidence type="ECO:0000256" key="5">
    <source>
        <dbReference type="ARBA" id="ARBA00022598"/>
    </source>
</evidence>
<dbReference type="NCBIfam" id="TIGR00435">
    <property type="entry name" value="cysS"/>
    <property type="match status" value="1"/>
</dbReference>
<dbReference type="GO" id="GO:0004817">
    <property type="term" value="F:cysteine-tRNA ligase activity"/>
    <property type="evidence" value="ECO:0007669"/>
    <property type="project" value="UniProtKB-UniRule"/>
</dbReference>
<dbReference type="CDD" id="cd00672">
    <property type="entry name" value="CysRS_core"/>
    <property type="match status" value="1"/>
</dbReference>
<dbReference type="SUPFAM" id="SSF52374">
    <property type="entry name" value="Nucleotidylyl transferase"/>
    <property type="match status" value="1"/>
</dbReference>
<dbReference type="InterPro" id="IPR014729">
    <property type="entry name" value="Rossmann-like_a/b/a_fold"/>
</dbReference>
<comment type="cofactor">
    <cofactor evidence="12">
        <name>Zn(2+)</name>
        <dbReference type="ChEBI" id="CHEBI:29105"/>
    </cofactor>
    <text evidence="12">Binds 1 zinc ion per subunit.</text>
</comment>
<dbReference type="Pfam" id="PF23493">
    <property type="entry name" value="CysS_C"/>
    <property type="match status" value="1"/>
</dbReference>
<evidence type="ECO:0000256" key="2">
    <source>
        <dbReference type="ARBA" id="ARBA00005594"/>
    </source>
</evidence>
<dbReference type="PANTHER" id="PTHR10890">
    <property type="entry name" value="CYSTEINYL-TRNA SYNTHETASE"/>
    <property type="match status" value="1"/>
</dbReference>
<evidence type="ECO:0000313" key="16">
    <source>
        <dbReference type="Proteomes" id="UP000503440"/>
    </source>
</evidence>
<feature type="binding site" evidence="12">
    <location>
        <position position="213"/>
    </location>
    <ligand>
        <name>Zn(2+)</name>
        <dbReference type="ChEBI" id="CHEBI:29105"/>
    </ligand>
</feature>
<dbReference type="SMART" id="SM00840">
    <property type="entry name" value="DALR_2"/>
    <property type="match status" value="1"/>
</dbReference>
<dbReference type="SUPFAM" id="SSF47323">
    <property type="entry name" value="Anticodon-binding domain of a subclass of class I aminoacyl-tRNA synthetases"/>
    <property type="match status" value="1"/>
</dbReference>
<feature type="short sequence motif" description="'KMSKS' region" evidence="12">
    <location>
        <begin position="270"/>
        <end position="274"/>
    </location>
</feature>
<dbReference type="FunFam" id="3.40.50.620:FF:000009">
    <property type="entry name" value="Cysteine--tRNA ligase"/>
    <property type="match status" value="1"/>
</dbReference>
<dbReference type="GO" id="GO:0006423">
    <property type="term" value="P:cysteinyl-tRNA aminoacylation"/>
    <property type="evidence" value="ECO:0007669"/>
    <property type="project" value="UniProtKB-UniRule"/>
</dbReference>
<gene>
    <name evidence="12" type="primary">cysS</name>
    <name evidence="15" type="ORF">FSC09_05735</name>
</gene>
<proteinExistence type="inferred from homology"/>
<dbReference type="Proteomes" id="UP000503440">
    <property type="component" value="Chromosome"/>
</dbReference>
<name>A0A6C0Y156_9GAMM</name>
<feature type="domain" description="Cysteinyl-tRNA synthetase class Ia DALR" evidence="14">
    <location>
        <begin position="349"/>
        <end position="411"/>
    </location>
</feature>
<dbReference type="InterPro" id="IPR015803">
    <property type="entry name" value="Cys-tRNA-ligase"/>
</dbReference>
<dbReference type="InterPro" id="IPR015273">
    <property type="entry name" value="Cys-tRNA-synt_Ia_DALR"/>
</dbReference>
<dbReference type="GO" id="GO:0005524">
    <property type="term" value="F:ATP binding"/>
    <property type="evidence" value="ECO:0007669"/>
    <property type="project" value="UniProtKB-UniRule"/>
</dbReference>
<keyword evidence="8 12" id="KW-0862">Zinc</keyword>
<evidence type="ECO:0000256" key="3">
    <source>
        <dbReference type="ARBA" id="ARBA00011245"/>
    </source>
</evidence>
<evidence type="ECO:0000313" key="15">
    <source>
        <dbReference type="EMBL" id="QIC69934.1"/>
    </source>
</evidence>
<keyword evidence="10 12" id="KW-0648">Protein biosynthesis</keyword>
<keyword evidence="7 12" id="KW-0547">Nucleotide-binding</keyword>
<keyword evidence="5 12" id="KW-0436">Ligase</keyword>
<dbReference type="EMBL" id="CP044455">
    <property type="protein sequence ID" value="QIC69934.1"/>
    <property type="molecule type" value="Genomic_DNA"/>
</dbReference>
<comment type="subcellular location">
    <subcellularLocation>
        <location evidence="1 12">Cytoplasm</location>
    </subcellularLocation>
</comment>
<dbReference type="Pfam" id="PF09190">
    <property type="entry name" value="DALR_2"/>
    <property type="match status" value="1"/>
</dbReference>
<evidence type="ECO:0000256" key="12">
    <source>
        <dbReference type="HAMAP-Rule" id="MF_00041"/>
    </source>
</evidence>
<protein>
    <recommendedName>
        <fullName evidence="12">Cysteine--tRNA ligase</fullName>
        <ecNumber evidence="12">6.1.1.16</ecNumber>
    </recommendedName>
    <alternativeName>
        <fullName evidence="12">Cysteinyl-tRNA synthetase</fullName>
        <shortName evidence="12">CysRS</shortName>
    </alternativeName>
</protein>
<dbReference type="AlphaFoldDB" id="A0A6C0Y156"/>
<keyword evidence="9 12" id="KW-0067">ATP-binding</keyword>
<comment type="catalytic activity">
    <reaction evidence="12">
        <text>tRNA(Cys) + L-cysteine + ATP = L-cysteinyl-tRNA(Cys) + AMP + diphosphate</text>
        <dbReference type="Rhea" id="RHEA:17773"/>
        <dbReference type="Rhea" id="RHEA-COMP:9661"/>
        <dbReference type="Rhea" id="RHEA-COMP:9679"/>
        <dbReference type="ChEBI" id="CHEBI:30616"/>
        <dbReference type="ChEBI" id="CHEBI:33019"/>
        <dbReference type="ChEBI" id="CHEBI:35235"/>
        <dbReference type="ChEBI" id="CHEBI:78442"/>
        <dbReference type="ChEBI" id="CHEBI:78517"/>
        <dbReference type="ChEBI" id="CHEBI:456215"/>
        <dbReference type="EC" id="6.1.1.16"/>
    </reaction>
</comment>
<dbReference type="Gene3D" id="1.20.120.1910">
    <property type="entry name" value="Cysteine-tRNA ligase, C-terminal anti-codon recognition domain"/>
    <property type="match status" value="1"/>
</dbReference>
<evidence type="ECO:0000256" key="6">
    <source>
        <dbReference type="ARBA" id="ARBA00022723"/>
    </source>
</evidence>
<dbReference type="Pfam" id="PF01406">
    <property type="entry name" value="tRNA-synt_1e"/>
    <property type="match status" value="1"/>
</dbReference>
<keyword evidence="6 12" id="KW-0479">Metal-binding</keyword>
<feature type="binding site" evidence="12">
    <location>
        <position position="242"/>
    </location>
    <ligand>
        <name>Zn(2+)</name>
        <dbReference type="ChEBI" id="CHEBI:29105"/>
    </ligand>
</feature>
<dbReference type="EC" id="6.1.1.16" evidence="12"/>
<feature type="coiled-coil region" evidence="13">
    <location>
        <begin position="420"/>
        <end position="447"/>
    </location>
</feature>
<feature type="binding site" evidence="12">
    <location>
        <position position="273"/>
    </location>
    <ligand>
        <name>ATP</name>
        <dbReference type="ChEBI" id="CHEBI:30616"/>
    </ligand>
</feature>
<evidence type="ECO:0000256" key="8">
    <source>
        <dbReference type="ARBA" id="ARBA00022833"/>
    </source>
</evidence>
<comment type="similarity">
    <text evidence="2 12">Belongs to the class-I aminoacyl-tRNA synthetase family.</text>
</comment>
<organism evidence="15 16">
    <name type="scientific">Acinetobacter indicus</name>
    <dbReference type="NCBI Taxonomy" id="756892"/>
    <lineage>
        <taxon>Bacteria</taxon>
        <taxon>Pseudomonadati</taxon>
        <taxon>Pseudomonadota</taxon>
        <taxon>Gammaproteobacteria</taxon>
        <taxon>Moraxellales</taxon>
        <taxon>Moraxellaceae</taxon>
        <taxon>Acinetobacter</taxon>
    </lineage>
</organism>
<sequence length="473" mass="54152">MQPFVLYNSEQRKKVEFVPRVDGQIDMYVCGMTVYDYCHIGHARVMVAFDYIIRFLRSQGWKVKYVRNITDIDDKIIKRANENGESITALTDRFIQAMNEDAENLGCLAPDEAPRATDYIDQMQNMIGNLVDKGTAYPASNGDVYFQVEKFAKYGRLSGRKLEDMQAGASERVDVEVEKKHPFDFVLWKHAKENEPAWPSPWGKGRPGWHIECSAMSTCCLGNHFDIHGGGSDLMFPHHENEIAQSEASTGEQYVNYWMHVGFINVGGEKMSKSLGNFFTIRDVMEKFHPEVIRYFIVSSHYRSPVNFSDVALKEAKTALSRFYHSFKAYQAVYGDKLLETLDDTLVERFNTAMRDDFNTAEAIAVLFEVNKELNRAVKEENAEQAAIFYATLRHLTNILGLVQHNVDEFLKSDIGQDALGLSEEQIEDLIQQRKDAKKDKNFARADEIRQSLLDQGVVLEDTRQGTVWRRAD</sequence>
<dbReference type="GO" id="GO:0005829">
    <property type="term" value="C:cytosol"/>
    <property type="evidence" value="ECO:0007669"/>
    <property type="project" value="TreeGrafter"/>
</dbReference>
<dbReference type="InterPro" id="IPR024909">
    <property type="entry name" value="Cys-tRNA/MSH_ligase"/>
</dbReference>
<dbReference type="CDD" id="cd07963">
    <property type="entry name" value="Anticodon_Ia_Cys"/>
    <property type="match status" value="1"/>
</dbReference>
<accession>A0A6C0Y156</accession>
<dbReference type="HAMAP" id="MF_00041">
    <property type="entry name" value="Cys_tRNA_synth"/>
    <property type="match status" value="1"/>
</dbReference>
<dbReference type="PRINTS" id="PR00983">
    <property type="entry name" value="TRNASYNTHCYS"/>
</dbReference>
<dbReference type="InterPro" id="IPR056411">
    <property type="entry name" value="CysS_C"/>
</dbReference>
<evidence type="ECO:0000256" key="11">
    <source>
        <dbReference type="ARBA" id="ARBA00023146"/>
    </source>
</evidence>
<evidence type="ECO:0000256" key="1">
    <source>
        <dbReference type="ARBA" id="ARBA00004496"/>
    </source>
</evidence>
<evidence type="ECO:0000256" key="4">
    <source>
        <dbReference type="ARBA" id="ARBA00022490"/>
    </source>
</evidence>
<dbReference type="InterPro" id="IPR009080">
    <property type="entry name" value="tRNAsynth_Ia_anticodon-bd"/>
</dbReference>
<dbReference type="RefSeq" id="WP_163145707.1">
    <property type="nucleotide sequence ID" value="NZ_CP044455.1"/>
</dbReference>
<dbReference type="Gene3D" id="3.40.50.620">
    <property type="entry name" value="HUPs"/>
    <property type="match status" value="1"/>
</dbReference>
<evidence type="ECO:0000256" key="7">
    <source>
        <dbReference type="ARBA" id="ARBA00022741"/>
    </source>
</evidence>
<evidence type="ECO:0000256" key="13">
    <source>
        <dbReference type="SAM" id="Coils"/>
    </source>
</evidence>
<feature type="binding site" evidence="12">
    <location>
        <position position="30"/>
    </location>
    <ligand>
        <name>Zn(2+)</name>
        <dbReference type="ChEBI" id="CHEBI:29105"/>
    </ligand>
</feature>
<evidence type="ECO:0000259" key="14">
    <source>
        <dbReference type="SMART" id="SM00840"/>
    </source>
</evidence>
<keyword evidence="11 12" id="KW-0030">Aminoacyl-tRNA synthetase</keyword>
<feature type="short sequence motif" description="'HIGH' region" evidence="12">
    <location>
        <begin position="32"/>
        <end position="42"/>
    </location>
</feature>
<reference evidence="15 16" key="1">
    <citation type="submission" date="2019-09" db="EMBL/GenBank/DDBJ databases">
        <title>Non-baumannii Acinetobacter spp. carrying blaNDM-1 isolated in China.</title>
        <authorList>
            <person name="Cui C."/>
            <person name="Chen C."/>
            <person name="Sun J."/>
            <person name="Liu Y."/>
        </authorList>
    </citation>
    <scope>NUCLEOTIDE SEQUENCE [LARGE SCALE GENOMIC DNA]</scope>
    <source>
        <strain evidence="15 16">B18</strain>
    </source>
</reference>
<keyword evidence="4 12" id="KW-0963">Cytoplasm</keyword>
<comment type="subunit">
    <text evidence="3 12">Monomer.</text>
</comment>
<evidence type="ECO:0000256" key="10">
    <source>
        <dbReference type="ARBA" id="ARBA00022917"/>
    </source>
</evidence>
<dbReference type="InterPro" id="IPR032678">
    <property type="entry name" value="tRNA-synt_1_cat_dom"/>
</dbReference>
<evidence type="ECO:0000256" key="9">
    <source>
        <dbReference type="ARBA" id="ARBA00022840"/>
    </source>
</evidence>
<dbReference type="PANTHER" id="PTHR10890:SF3">
    <property type="entry name" value="CYSTEINE--TRNA LIGASE, CYTOPLASMIC"/>
    <property type="match status" value="1"/>
</dbReference>